<dbReference type="InterPro" id="IPR000719">
    <property type="entry name" value="Prot_kinase_dom"/>
</dbReference>
<evidence type="ECO:0000313" key="12">
    <source>
        <dbReference type="Proteomes" id="UP001305779"/>
    </source>
</evidence>
<keyword evidence="3" id="KW-0808">Transferase</keyword>
<dbReference type="Proteomes" id="UP001305779">
    <property type="component" value="Unassembled WGS sequence"/>
</dbReference>
<feature type="compositionally biased region" description="Polar residues" evidence="9">
    <location>
        <begin position="223"/>
        <end position="242"/>
    </location>
</feature>
<dbReference type="Gene3D" id="1.10.510.10">
    <property type="entry name" value="Transferase(Phosphotransferase) domain 1"/>
    <property type="match status" value="1"/>
</dbReference>
<dbReference type="PANTHER" id="PTHR24343:SF191">
    <property type="entry name" value="SERINE_THREONINE PROTEIN KINASE"/>
    <property type="match status" value="1"/>
</dbReference>
<feature type="region of interest" description="Disordered" evidence="9">
    <location>
        <begin position="90"/>
        <end position="159"/>
    </location>
</feature>
<comment type="catalytic activity">
    <reaction evidence="7">
        <text>L-threonyl-[protein] + ATP = O-phospho-L-threonyl-[protein] + ADP + H(+)</text>
        <dbReference type="Rhea" id="RHEA:46608"/>
        <dbReference type="Rhea" id="RHEA-COMP:11060"/>
        <dbReference type="Rhea" id="RHEA-COMP:11605"/>
        <dbReference type="ChEBI" id="CHEBI:15378"/>
        <dbReference type="ChEBI" id="CHEBI:30013"/>
        <dbReference type="ChEBI" id="CHEBI:30616"/>
        <dbReference type="ChEBI" id="CHEBI:61977"/>
        <dbReference type="ChEBI" id="CHEBI:456216"/>
        <dbReference type="EC" id="2.7.11.1"/>
    </reaction>
</comment>
<feature type="domain" description="Protein kinase" evidence="10">
    <location>
        <begin position="349"/>
        <end position="659"/>
    </location>
</feature>
<evidence type="ECO:0000256" key="2">
    <source>
        <dbReference type="ARBA" id="ARBA00022527"/>
    </source>
</evidence>
<dbReference type="SUPFAM" id="SSF56112">
    <property type="entry name" value="Protein kinase-like (PK-like)"/>
    <property type="match status" value="1"/>
</dbReference>
<dbReference type="PANTHER" id="PTHR24343">
    <property type="entry name" value="SERINE/THREONINE KINASE"/>
    <property type="match status" value="1"/>
</dbReference>
<dbReference type="InterPro" id="IPR008271">
    <property type="entry name" value="Ser/Thr_kinase_AS"/>
</dbReference>
<gene>
    <name evidence="11" type="ORF">PRZ48_006321</name>
</gene>
<proteinExistence type="predicted"/>
<dbReference type="EC" id="2.7.11.1" evidence="1"/>
<dbReference type="PROSITE" id="PS00108">
    <property type="entry name" value="PROTEIN_KINASE_ST"/>
    <property type="match status" value="1"/>
</dbReference>
<evidence type="ECO:0000256" key="6">
    <source>
        <dbReference type="ARBA" id="ARBA00022840"/>
    </source>
</evidence>
<feature type="compositionally biased region" description="Polar residues" evidence="9">
    <location>
        <begin position="185"/>
        <end position="201"/>
    </location>
</feature>
<evidence type="ECO:0000259" key="10">
    <source>
        <dbReference type="PROSITE" id="PS50011"/>
    </source>
</evidence>
<evidence type="ECO:0000256" key="8">
    <source>
        <dbReference type="ARBA" id="ARBA00048679"/>
    </source>
</evidence>
<keyword evidence="6" id="KW-0067">ATP-binding</keyword>
<comment type="caution">
    <text evidence="11">The sequence shown here is derived from an EMBL/GenBank/DDBJ whole genome shotgun (WGS) entry which is preliminary data.</text>
</comment>
<name>A0ABR0EN47_ZASCE</name>
<protein>
    <recommendedName>
        <fullName evidence="1">non-specific serine/threonine protein kinase</fullName>
        <ecNumber evidence="1">2.7.11.1</ecNumber>
    </recommendedName>
</protein>
<reference evidence="11 12" key="1">
    <citation type="journal article" date="2023" name="G3 (Bethesda)">
        <title>A chromosome-level genome assembly of Zasmidium syzygii isolated from banana leaves.</title>
        <authorList>
            <person name="van Westerhoven A.C."/>
            <person name="Mehrabi R."/>
            <person name="Talebi R."/>
            <person name="Steentjes M.B.F."/>
            <person name="Corcolon B."/>
            <person name="Chong P.A."/>
            <person name="Kema G.H.J."/>
            <person name="Seidl M.F."/>
        </authorList>
    </citation>
    <scope>NUCLEOTIDE SEQUENCE [LARGE SCALE GENOMIC DNA]</scope>
    <source>
        <strain evidence="11 12">P124</strain>
    </source>
</reference>
<comment type="catalytic activity">
    <reaction evidence="8">
        <text>L-seryl-[protein] + ATP = O-phospho-L-seryl-[protein] + ADP + H(+)</text>
        <dbReference type="Rhea" id="RHEA:17989"/>
        <dbReference type="Rhea" id="RHEA-COMP:9863"/>
        <dbReference type="Rhea" id="RHEA-COMP:11604"/>
        <dbReference type="ChEBI" id="CHEBI:15378"/>
        <dbReference type="ChEBI" id="CHEBI:29999"/>
        <dbReference type="ChEBI" id="CHEBI:30616"/>
        <dbReference type="ChEBI" id="CHEBI:83421"/>
        <dbReference type="ChEBI" id="CHEBI:456216"/>
        <dbReference type="EC" id="2.7.11.1"/>
    </reaction>
</comment>
<dbReference type="EMBL" id="JAXOVC010000004">
    <property type="protein sequence ID" value="KAK4502895.1"/>
    <property type="molecule type" value="Genomic_DNA"/>
</dbReference>
<dbReference type="SMART" id="SM00220">
    <property type="entry name" value="S_TKc"/>
    <property type="match status" value="1"/>
</dbReference>
<dbReference type="PROSITE" id="PS50011">
    <property type="entry name" value="PROTEIN_KINASE_DOM"/>
    <property type="match status" value="1"/>
</dbReference>
<evidence type="ECO:0000256" key="4">
    <source>
        <dbReference type="ARBA" id="ARBA00022741"/>
    </source>
</evidence>
<feature type="region of interest" description="Disordered" evidence="9">
    <location>
        <begin position="672"/>
        <end position="693"/>
    </location>
</feature>
<evidence type="ECO:0000256" key="9">
    <source>
        <dbReference type="SAM" id="MobiDB-lite"/>
    </source>
</evidence>
<keyword evidence="12" id="KW-1185">Reference proteome</keyword>
<accession>A0ABR0EN47</accession>
<evidence type="ECO:0000256" key="5">
    <source>
        <dbReference type="ARBA" id="ARBA00022777"/>
    </source>
</evidence>
<feature type="compositionally biased region" description="Low complexity" evidence="9">
    <location>
        <begin position="117"/>
        <end position="134"/>
    </location>
</feature>
<keyword evidence="4" id="KW-0547">Nucleotide-binding</keyword>
<dbReference type="Pfam" id="PF00069">
    <property type="entry name" value="Pkinase"/>
    <property type="match status" value="1"/>
</dbReference>
<organism evidence="11 12">
    <name type="scientific">Zasmidium cellare</name>
    <name type="common">Wine cellar mold</name>
    <name type="synonym">Racodium cellare</name>
    <dbReference type="NCBI Taxonomy" id="395010"/>
    <lineage>
        <taxon>Eukaryota</taxon>
        <taxon>Fungi</taxon>
        <taxon>Dikarya</taxon>
        <taxon>Ascomycota</taxon>
        <taxon>Pezizomycotina</taxon>
        <taxon>Dothideomycetes</taxon>
        <taxon>Dothideomycetidae</taxon>
        <taxon>Mycosphaerellales</taxon>
        <taxon>Mycosphaerellaceae</taxon>
        <taxon>Zasmidium</taxon>
    </lineage>
</organism>
<sequence length="693" mass="78270">MTAAVQQPVSLTIMATRYGYRQWSNTGALQCELWVRPDESGAGEVLQFTAGSLRDLHVADRDHLTTNKDLIHALNGGDSLRKPGWKKTLVSPLSRRKQQTQQQQPQQRPANNRTHLPTPDTSDQSSSSTTPTTSMSIESAHDPKPVKRLSSFLSHSPAHGEKKSIFKHFHKRNASSVNKVPTADQLNAQHASKTSPQPQQSRDPRAQPAANGKPPPRPALTNGVKSHSNDPVPQIAVNGNGTHDQDQDQDQLDTETDARLPSTGSKGGVRWAENFGDPSQMASRPRRASSAATHGRRSSIYSRAAEGGDYLEGVDRGAGSKARRLSVHLPDELQVDECKLEEHFNLIARKTQKDIGEGGAAVVKLMKSKTAGNSEKHDKVFAVKEFRPRDPEEEDERDYERKIKSEYAISKSLQHPNIVETYHLCHSGEKWYHVMEYCELGDLNDLINRNYFSREDRNCMFKQLVRGVDYLHQRGIAHRDLKSENLLVDKNGCLKIADFGTAEVFVGQHPGLRNCRRQSIIDPDEAIRLCEPGWVGSRPYMAPEIYQRKGDYDPRGVDVWSCAIVYLTLCFGGNPWDHASPDCKNFNIYCDTWDQWLDKYPDGEIRNNRELPAFVYTKQFMMLDDVGTKRMVFGMLHPDPDKRWTIHDVLDCKTVNEYACCQQEGYSDDIRKRQKKALHHHAPPKQNSRTKKS</sequence>
<keyword evidence="2" id="KW-0723">Serine/threonine-protein kinase</keyword>
<dbReference type="InterPro" id="IPR011009">
    <property type="entry name" value="Kinase-like_dom_sf"/>
</dbReference>
<feature type="region of interest" description="Disordered" evidence="9">
    <location>
        <begin position="185"/>
        <end position="300"/>
    </location>
</feature>
<evidence type="ECO:0000256" key="7">
    <source>
        <dbReference type="ARBA" id="ARBA00047899"/>
    </source>
</evidence>
<evidence type="ECO:0000256" key="1">
    <source>
        <dbReference type="ARBA" id="ARBA00012513"/>
    </source>
</evidence>
<evidence type="ECO:0000313" key="11">
    <source>
        <dbReference type="EMBL" id="KAK4502895.1"/>
    </source>
</evidence>
<keyword evidence="5" id="KW-0418">Kinase</keyword>
<evidence type="ECO:0000256" key="3">
    <source>
        <dbReference type="ARBA" id="ARBA00022679"/>
    </source>
</evidence>